<dbReference type="AlphaFoldDB" id="A0A7W6LRF6"/>
<reference evidence="1 2" key="1">
    <citation type="submission" date="2020-08" db="EMBL/GenBank/DDBJ databases">
        <title>Genomic Encyclopedia of Type Strains, Phase IV (KMG-IV): sequencing the most valuable type-strain genomes for metagenomic binning, comparative biology and taxonomic classification.</title>
        <authorList>
            <person name="Goeker M."/>
        </authorList>
    </citation>
    <scope>NUCLEOTIDE SEQUENCE [LARGE SCALE GENOMIC DNA]</scope>
    <source>
        <strain evidence="1 2">DSM 19371</strain>
    </source>
</reference>
<organism evidence="1 2">
    <name type="scientific">Sphingobium scionense</name>
    <dbReference type="NCBI Taxonomy" id="1404341"/>
    <lineage>
        <taxon>Bacteria</taxon>
        <taxon>Pseudomonadati</taxon>
        <taxon>Pseudomonadota</taxon>
        <taxon>Alphaproteobacteria</taxon>
        <taxon>Sphingomonadales</taxon>
        <taxon>Sphingomonadaceae</taxon>
        <taxon>Sphingobium</taxon>
    </lineage>
</organism>
<comment type="caution">
    <text evidence="1">The sequence shown here is derived from an EMBL/GenBank/DDBJ whole genome shotgun (WGS) entry which is preliminary data.</text>
</comment>
<keyword evidence="2" id="KW-1185">Reference proteome</keyword>
<dbReference type="Proteomes" id="UP000590524">
    <property type="component" value="Unassembled WGS sequence"/>
</dbReference>
<sequence length="275" mass="30212">MARQAGKRRDITLRPIIPTQAAATDLAAIYAPAWQIWADNIDRILAGYDPQPLPTADALTIDTVDQVQAAISSVAQEFLTILTAKIAPGLRQWAIRAERVHRSKWSAAIKAGVGVDLDLILSAQPVEETLGTWLARNVALVTNVSDQAQGRIADAVFRGYEQRTPVREVAKEIREATGMGRDRALRVAADQSSKLSSQLDRERQAEAGLTQFKWRHSGKVHPRSWHKARDGKVYFSRSGNPVDGGEAIPADDRAGMAPWCGCREQAYIALLDEID</sequence>
<dbReference type="RefSeq" id="WP_223178162.1">
    <property type="nucleotide sequence ID" value="NZ_JACIEU010000006.1"/>
</dbReference>
<evidence type="ECO:0000313" key="1">
    <source>
        <dbReference type="EMBL" id="MBB4147982.1"/>
    </source>
</evidence>
<accession>A0A7W6LRF6</accession>
<evidence type="ECO:0000313" key="2">
    <source>
        <dbReference type="Proteomes" id="UP000590524"/>
    </source>
</evidence>
<dbReference type="EMBL" id="JACIEU010000006">
    <property type="protein sequence ID" value="MBB4147982.1"/>
    <property type="molecule type" value="Genomic_DNA"/>
</dbReference>
<evidence type="ECO:0008006" key="3">
    <source>
        <dbReference type="Google" id="ProtNLM"/>
    </source>
</evidence>
<gene>
    <name evidence="1" type="ORF">GGQ90_001760</name>
</gene>
<protein>
    <recommendedName>
        <fullName evidence="3">Phage head morphogenesis domain-containing protein</fullName>
    </recommendedName>
</protein>
<proteinExistence type="predicted"/>
<name>A0A7W6LRF6_9SPHN</name>